<dbReference type="AlphaFoldDB" id="A0A5C4TID8"/>
<gene>
    <name evidence="1" type="ORF">DID87_04875</name>
</gene>
<dbReference type="Proteomes" id="UP000313312">
    <property type="component" value="Unassembled WGS sequence"/>
</dbReference>
<evidence type="ECO:0000313" key="1">
    <source>
        <dbReference type="EMBL" id="TNK90269.1"/>
    </source>
</evidence>
<name>A0A5C4TID8_FRUSA</name>
<sequence length="123" mass="14701">MPNSNRYYQPTNSKDAMRKIQKLFNQYCQAPLTNELLQYHFKLLNQVKTNVLPIAKTENVPERIQAAQSIIEIMEKWLSLRLAGKDYHGKMQHFHFVSDHDVLHYKRHEIKVKSNHNFRSSRH</sequence>
<dbReference type="EMBL" id="QFCR01000013">
    <property type="protein sequence ID" value="TNK90269.1"/>
    <property type="molecule type" value="Genomic_DNA"/>
</dbReference>
<comment type="caution">
    <text evidence="1">The sequence shown here is derived from an EMBL/GenBank/DDBJ whole genome shotgun (WGS) entry which is preliminary data.</text>
</comment>
<evidence type="ECO:0000313" key="2">
    <source>
        <dbReference type="Proteomes" id="UP000313312"/>
    </source>
</evidence>
<accession>A0A5C4TID8</accession>
<dbReference type="RefSeq" id="WP_103450696.1">
    <property type="nucleotide sequence ID" value="NZ_JARBEV010000017.1"/>
</dbReference>
<reference evidence="1 2" key="1">
    <citation type="submission" date="2018-05" db="EMBL/GenBank/DDBJ databases">
        <title>Lactobacillus sanfranciscensis Ah4 draft denome sequence.</title>
        <authorList>
            <person name="Zhang G."/>
        </authorList>
    </citation>
    <scope>NUCLEOTIDE SEQUENCE [LARGE SCALE GENOMIC DNA]</scope>
    <source>
        <strain evidence="1 2">Ah4</strain>
    </source>
</reference>
<organism evidence="1 2">
    <name type="scientific">Fructilactobacillus sanfranciscensis</name>
    <name type="common">Lactobacillus sanfranciscensis</name>
    <dbReference type="NCBI Taxonomy" id="1625"/>
    <lineage>
        <taxon>Bacteria</taxon>
        <taxon>Bacillati</taxon>
        <taxon>Bacillota</taxon>
        <taxon>Bacilli</taxon>
        <taxon>Lactobacillales</taxon>
        <taxon>Lactobacillaceae</taxon>
        <taxon>Fructilactobacillus</taxon>
    </lineage>
</organism>
<protein>
    <submittedName>
        <fullName evidence="1">Uncharacterized protein</fullName>
    </submittedName>
</protein>
<proteinExistence type="predicted"/>